<name>T1K5J7_TETUR</name>
<protein>
    <recommendedName>
        <fullName evidence="2">Proteasome subunit beta type-3</fullName>
    </recommendedName>
</protein>
<dbReference type="HOGENOM" id="CLU_035750_10_0_1"/>
<gene>
    <name evidence="7" type="primary">107360242</name>
</gene>
<evidence type="ECO:0000256" key="1">
    <source>
        <dbReference type="ARBA" id="ARBA00004123"/>
    </source>
</evidence>
<comment type="subcellular location">
    <subcellularLocation>
        <location evidence="1">Nucleus</location>
    </subcellularLocation>
</comment>
<dbReference type="CDD" id="cd03759">
    <property type="entry name" value="proteasome_beta_type_3"/>
    <property type="match status" value="1"/>
</dbReference>
<dbReference type="eggNOG" id="KOG0180">
    <property type="taxonomic scope" value="Eukaryota"/>
</dbReference>
<reference evidence="7" key="2">
    <citation type="submission" date="2015-06" db="UniProtKB">
        <authorList>
            <consortium name="EnsemblMetazoa"/>
        </authorList>
    </citation>
    <scope>IDENTIFICATION</scope>
</reference>
<dbReference type="PANTHER" id="PTHR32194">
    <property type="entry name" value="METALLOPROTEASE TLDD"/>
    <property type="match status" value="1"/>
</dbReference>
<dbReference type="PANTHER" id="PTHR32194:SF10">
    <property type="entry name" value="PROTEASOME SUBUNIT BETA TYPE-3"/>
    <property type="match status" value="1"/>
</dbReference>
<evidence type="ECO:0000256" key="2">
    <source>
        <dbReference type="ARBA" id="ARBA00016160"/>
    </source>
</evidence>
<evidence type="ECO:0000256" key="5">
    <source>
        <dbReference type="ARBA" id="ARBA00023242"/>
    </source>
</evidence>
<dbReference type="InterPro" id="IPR033811">
    <property type="entry name" value="Proteasome_beta_3"/>
</dbReference>
<dbReference type="InterPro" id="IPR023333">
    <property type="entry name" value="Proteasome_suB-type"/>
</dbReference>
<dbReference type="OrthoDB" id="204949at2759"/>
<dbReference type="GO" id="GO:0043161">
    <property type="term" value="P:proteasome-mediated ubiquitin-dependent protein catabolic process"/>
    <property type="evidence" value="ECO:0007669"/>
    <property type="project" value="InterPro"/>
</dbReference>
<dbReference type="InterPro" id="IPR029055">
    <property type="entry name" value="Ntn_hydrolases_N"/>
</dbReference>
<evidence type="ECO:0000256" key="6">
    <source>
        <dbReference type="ARBA" id="ARBA00026071"/>
    </source>
</evidence>
<proteinExistence type="predicted"/>
<organism evidence="7 8">
    <name type="scientific">Tetranychus urticae</name>
    <name type="common">Two-spotted spider mite</name>
    <dbReference type="NCBI Taxonomy" id="32264"/>
    <lineage>
        <taxon>Eukaryota</taxon>
        <taxon>Metazoa</taxon>
        <taxon>Ecdysozoa</taxon>
        <taxon>Arthropoda</taxon>
        <taxon>Chelicerata</taxon>
        <taxon>Arachnida</taxon>
        <taxon>Acari</taxon>
        <taxon>Acariformes</taxon>
        <taxon>Trombidiformes</taxon>
        <taxon>Prostigmata</taxon>
        <taxon>Eleutherengona</taxon>
        <taxon>Raphignathae</taxon>
        <taxon>Tetranychoidea</taxon>
        <taxon>Tetranychidae</taxon>
        <taxon>Tetranychus</taxon>
    </lineage>
</organism>
<comment type="subunit">
    <text evidence="6">The 26S proteasome consists of a 20S proteasome core and two 19S regulatory subunits. The 20S proteasome core is composed of 28 subunits that are arranged in four stacked rings, resulting in a barrel-shaped structure. The two end rings are each formed by seven alpha subunits, and the two central rings are each formed by seven beta subunits. The catalytic chamber with the active sites is on the inside of the barrel.</text>
</comment>
<dbReference type="EnsemblMetazoa" id="tetur05g06500.1">
    <property type="protein sequence ID" value="tetur05g06500.1"/>
    <property type="gene ID" value="tetur05g06500"/>
</dbReference>
<dbReference type="GO" id="GO:0019774">
    <property type="term" value="C:proteasome core complex, beta-subunit complex"/>
    <property type="evidence" value="ECO:0007669"/>
    <property type="project" value="InterPro"/>
</dbReference>
<dbReference type="PROSITE" id="PS51476">
    <property type="entry name" value="PROTEASOME_BETA_2"/>
    <property type="match status" value="1"/>
</dbReference>
<evidence type="ECO:0000313" key="7">
    <source>
        <dbReference type="EnsemblMetazoa" id="tetur05g06500.1"/>
    </source>
</evidence>
<keyword evidence="4" id="KW-0647">Proteasome</keyword>
<keyword evidence="5" id="KW-0539">Nucleus</keyword>
<sequence>MSIESYNGGAVMAMAGKECLAVVCDKRLGARLTTIGMNHSKIYEINPYLYVCLPGLATDALTVYQRLRFRVNMYELKESRKISPQVLCSMLSNLLYEHRFGNYFIGGVVAGLDPATGKTYLYAMDCLGAITIGTEGFVTGGHCEEQLYGTCEALYRPDLGPEELLEVASQAFLSACDRDAGSGWGAFVYIVTKNKVELKSLKARMD</sequence>
<dbReference type="Gene3D" id="3.60.20.10">
    <property type="entry name" value="Glutamine Phosphoribosylpyrophosphate, subunit 1, domain 1"/>
    <property type="match status" value="1"/>
</dbReference>
<keyword evidence="8" id="KW-1185">Reference proteome</keyword>
<accession>T1K5J7</accession>
<dbReference type="GO" id="GO:0005634">
    <property type="term" value="C:nucleus"/>
    <property type="evidence" value="ECO:0007669"/>
    <property type="project" value="UniProtKB-SubCell"/>
</dbReference>
<reference evidence="8" key="1">
    <citation type="submission" date="2011-08" db="EMBL/GenBank/DDBJ databases">
        <authorList>
            <person name="Rombauts S."/>
        </authorList>
    </citation>
    <scope>NUCLEOTIDE SEQUENCE</scope>
    <source>
        <strain evidence="8">London</strain>
    </source>
</reference>
<dbReference type="EMBL" id="CAEY01001589">
    <property type="status" value="NOT_ANNOTATED_CDS"/>
    <property type="molecule type" value="Genomic_DNA"/>
</dbReference>
<dbReference type="InterPro" id="IPR001353">
    <property type="entry name" value="Proteasome_sua/b"/>
</dbReference>
<dbReference type="STRING" id="32264.T1K5J7"/>
<dbReference type="Pfam" id="PF00227">
    <property type="entry name" value="Proteasome"/>
    <property type="match status" value="1"/>
</dbReference>
<evidence type="ECO:0000256" key="3">
    <source>
        <dbReference type="ARBA" id="ARBA00022490"/>
    </source>
</evidence>
<dbReference type="AlphaFoldDB" id="T1K5J7"/>
<dbReference type="Proteomes" id="UP000015104">
    <property type="component" value="Unassembled WGS sequence"/>
</dbReference>
<dbReference type="SUPFAM" id="SSF56235">
    <property type="entry name" value="N-terminal nucleophile aminohydrolases (Ntn hydrolases)"/>
    <property type="match status" value="1"/>
</dbReference>
<dbReference type="KEGG" id="tut:107360242"/>
<evidence type="ECO:0000313" key="8">
    <source>
        <dbReference type="Proteomes" id="UP000015104"/>
    </source>
</evidence>
<dbReference type="OMA" id="CSEQLYG"/>
<evidence type="ECO:0000256" key="4">
    <source>
        <dbReference type="ARBA" id="ARBA00022942"/>
    </source>
</evidence>
<dbReference type="GO" id="GO:0005737">
    <property type="term" value="C:cytoplasm"/>
    <property type="evidence" value="ECO:0007669"/>
    <property type="project" value="TreeGrafter"/>
</dbReference>
<keyword evidence="3" id="KW-0963">Cytoplasm</keyword>